<name>A0ABV3GZT6_9ACTN</name>
<evidence type="ECO:0000313" key="3">
    <source>
        <dbReference type="EMBL" id="MEV4285803.1"/>
    </source>
</evidence>
<dbReference type="Pfam" id="PF00589">
    <property type="entry name" value="Phage_integrase"/>
    <property type="match status" value="1"/>
</dbReference>
<keyword evidence="4" id="KW-1185">Reference proteome</keyword>
<dbReference type="EMBL" id="JBFARM010000003">
    <property type="protein sequence ID" value="MEV4285803.1"/>
    <property type="molecule type" value="Genomic_DNA"/>
</dbReference>
<accession>A0ABV3GZT6</accession>
<reference evidence="3 4" key="1">
    <citation type="submission" date="2024-06" db="EMBL/GenBank/DDBJ databases">
        <title>The Natural Products Discovery Center: Release of the First 8490 Sequenced Strains for Exploring Actinobacteria Biosynthetic Diversity.</title>
        <authorList>
            <person name="Kalkreuter E."/>
            <person name="Kautsar S.A."/>
            <person name="Yang D."/>
            <person name="Bader C.D."/>
            <person name="Teijaro C.N."/>
            <person name="Fluegel L."/>
            <person name="Davis C.M."/>
            <person name="Simpson J.R."/>
            <person name="Lauterbach L."/>
            <person name="Steele A.D."/>
            <person name="Gui C."/>
            <person name="Meng S."/>
            <person name="Li G."/>
            <person name="Viehrig K."/>
            <person name="Ye F."/>
            <person name="Su P."/>
            <person name="Kiefer A.F."/>
            <person name="Nichols A."/>
            <person name="Cepeda A.J."/>
            <person name="Yan W."/>
            <person name="Fan B."/>
            <person name="Jiang Y."/>
            <person name="Adhikari A."/>
            <person name="Zheng C.-J."/>
            <person name="Schuster L."/>
            <person name="Cowan T.M."/>
            <person name="Smanski M.J."/>
            <person name="Chevrette M.G."/>
            <person name="De Carvalho L.P.S."/>
            <person name="Shen B."/>
        </authorList>
    </citation>
    <scope>NUCLEOTIDE SEQUENCE [LARGE SCALE GENOMIC DNA]</scope>
    <source>
        <strain evidence="3 4">NPDC049574</strain>
    </source>
</reference>
<dbReference type="PANTHER" id="PTHR30349">
    <property type="entry name" value="PHAGE INTEGRASE-RELATED"/>
    <property type="match status" value="1"/>
</dbReference>
<dbReference type="Gene3D" id="1.10.443.10">
    <property type="entry name" value="Intergrase catalytic core"/>
    <property type="match status" value="1"/>
</dbReference>
<dbReference type="PROSITE" id="PS51898">
    <property type="entry name" value="TYR_RECOMBINASE"/>
    <property type="match status" value="1"/>
</dbReference>
<dbReference type="RefSeq" id="WP_364446966.1">
    <property type="nucleotide sequence ID" value="NZ_JBFARM010000003.1"/>
</dbReference>
<dbReference type="InterPro" id="IPR002104">
    <property type="entry name" value="Integrase_catalytic"/>
</dbReference>
<gene>
    <name evidence="3" type="ORF">AB0K40_09890</name>
</gene>
<evidence type="ECO:0000256" key="1">
    <source>
        <dbReference type="ARBA" id="ARBA00023172"/>
    </source>
</evidence>
<dbReference type="SUPFAM" id="SSF56349">
    <property type="entry name" value="DNA breaking-rejoining enzymes"/>
    <property type="match status" value="1"/>
</dbReference>
<protein>
    <submittedName>
        <fullName evidence="3">Tyrosine-type recombinase/integrase</fullName>
    </submittedName>
</protein>
<feature type="domain" description="Tyr recombinase" evidence="2">
    <location>
        <begin position="164"/>
        <end position="352"/>
    </location>
</feature>
<dbReference type="Proteomes" id="UP001552427">
    <property type="component" value="Unassembled WGS sequence"/>
</dbReference>
<organism evidence="3 4">
    <name type="scientific">Nonomuraea bangladeshensis</name>
    <dbReference type="NCBI Taxonomy" id="404385"/>
    <lineage>
        <taxon>Bacteria</taxon>
        <taxon>Bacillati</taxon>
        <taxon>Actinomycetota</taxon>
        <taxon>Actinomycetes</taxon>
        <taxon>Streptosporangiales</taxon>
        <taxon>Streptosporangiaceae</taxon>
        <taxon>Nonomuraea</taxon>
    </lineage>
</organism>
<comment type="caution">
    <text evidence="3">The sequence shown here is derived from an EMBL/GenBank/DDBJ whole genome shotgun (WGS) entry which is preliminary data.</text>
</comment>
<evidence type="ECO:0000259" key="2">
    <source>
        <dbReference type="PROSITE" id="PS51898"/>
    </source>
</evidence>
<evidence type="ECO:0000313" key="4">
    <source>
        <dbReference type="Proteomes" id="UP001552427"/>
    </source>
</evidence>
<proteinExistence type="predicted"/>
<sequence>MTAPADELTVLEGAPAAALNLEAGLVALAALSLPAAADPGAEDRITTAAAMKDPYDTYLAGLDSEESRRTMGGCLDRIARLILGRPLDDASVSGRGQPWWLLRYEHTVHLRAQLLRQSWSDAHVNKHLSALRRVLEEAWLLGGITGEEYQRARSVKDVKGERHPAGRYIPDEVIGALLAACLADETPAGARDAALIAVLDSCGLRRAEAANLAMDDYGALTTGMLRVVGKGNKERHLPLSSFTTGLLERWLAIRGDGPGALFPRLERNGAPRIKNGRPRHMQPQGIADILTKRSTQAGTRRVRPHDMRRTFISNVLPVVDAIKAAKLAGHARPETTMAYDLRPAEELRDDIERLRTPAIRPLNHLPDDQRLAP</sequence>
<keyword evidence="1" id="KW-0233">DNA recombination</keyword>
<dbReference type="InterPro" id="IPR011010">
    <property type="entry name" value="DNA_brk_join_enz"/>
</dbReference>
<dbReference type="InterPro" id="IPR013762">
    <property type="entry name" value="Integrase-like_cat_sf"/>
</dbReference>
<dbReference type="InterPro" id="IPR050090">
    <property type="entry name" value="Tyrosine_recombinase_XerCD"/>
</dbReference>
<dbReference type="PANTHER" id="PTHR30349:SF64">
    <property type="entry name" value="PROPHAGE INTEGRASE INTD-RELATED"/>
    <property type="match status" value="1"/>
</dbReference>